<dbReference type="PANTHER" id="PTHR43280">
    <property type="entry name" value="ARAC-FAMILY TRANSCRIPTIONAL REGULATOR"/>
    <property type="match status" value="1"/>
</dbReference>
<organism evidence="5 6">
    <name type="scientific">Cohnella silvisoli</name>
    <dbReference type="NCBI Taxonomy" id="2873699"/>
    <lineage>
        <taxon>Bacteria</taxon>
        <taxon>Bacillati</taxon>
        <taxon>Bacillota</taxon>
        <taxon>Bacilli</taxon>
        <taxon>Bacillales</taxon>
        <taxon>Paenibacillaceae</taxon>
        <taxon>Cohnella</taxon>
    </lineage>
</organism>
<dbReference type="Pfam" id="PF12833">
    <property type="entry name" value="HTH_18"/>
    <property type="match status" value="1"/>
</dbReference>
<keyword evidence="1" id="KW-0805">Transcription regulation</keyword>
<keyword evidence="2" id="KW-0238">DNA-binding</keyword>
<dbReference type="PANTHER" id="PTHR43280:SF2">
    <property type="entry name" value="HTH-TYPE TRANSCRIPTIONAL REGULATOR EXSA"/>
    <property type="match status" value="1"/>
</dbReference>
<dbReference type="SUPFAM" id="SSF51182">
    <property type="entry name" value="RmlC-like cupins"/>
    <property type="match status" value="1"/>
</dbReference>
<name>A0ABV1L0U5_9BACL</name>
<dbReference type="Proteomes" id="UP001493487">
    <property type="component" value="Unassembled WGS sequence"/>
</dbReference>
<sequence>MEMVKHDEKWFHKRPLSLVYDIKHLISLHYFEFAKDFIFDGEKHDFWELLYVDKGEVEVMANTSGYKLKQGDMIFHKPNEFHSVWANRKIASNVIVISFTCYSVEMSRFENKIFFLEDYERNLMANCVKYGRAAYLPPYDDPGKHDLVLRDDAPFGSEQMLKTHLELMLISLATRRNELSQVNRLSSTAKERSEDEIVRRTIKYMQDHVYANLTLDEISSHLNISQTHLVTLFKEKVGMSVIRYYKTLKIEQAKMMIREQTLNFTEISDLLSYSSIHTFSRHFKSVIDMTPSEYAKSVQARLQT</sequence>
<evidence type="ECO:0000256" key="3">
    <source>
        <dbReference type="ARBA" id="ARBA00023163"/>
    </source>
</evidence>
<evidence type="ECO:0000313" key="6">
    <source>
        <dbReference type="Proteomes" id="UP001493487"/>
    </source>
</evidence>
<dbReference type="SUPFAM" id="SSF46689">
    <property type="entry name" value="Homeodomain-like"/>
    <property type="match status" value="2"/>
</dbReference>
<feature type="domain" description="HTH araC/xylS-type" evidence="4">
    <location>
        <begin position="199"/>
        <end position="297"/>
    </location>
</feature>
<dbReference type="InterPro" id="IPR003313">
    <property type="entry name" value="AraC-bd"/>
</dbReference>
<comment type="caution">
    <text evidence="5">The sequence shown here is derived from an EMBL/GenBank/DDBJ whole genome shotgun (WGS) entry which is preliminary data.</text>
</comment>
<dbReference type="Gene3D" id="1.10.10.60">
    <property type="entry name" value="Homeodomain-like"/>
    <property type="match status" value="2"/>
</dbReference>
<dbReference type="InterPro" id="IPR011051">
    <property type="entry name" value="RmlC_Cupin_sf"/>
</dbReference>
<dbReference type="PROSITE" id="PS01124">
    <property type="entry name" value="HTH_ARAC_FAMILY_2"/>
    <property type="match status" value="1"/>
</dbReference>
<protein>
    <submittedName>
        <fullName evidence="5">AraC family transcriptional regulator</fullName>
    </submittedName>
</protein>
<accession>A0ABV1L0U5</accession>
<reference evidence="5 6" key="1">
    <citation type="journal article" date="2023" name="Genome Announc.">
        <title>Pan-Genome Analyses of the Genus Cohnella and Proposal of the Novel Species Cohnella silvisoli sp. nov., Isolated from Forest Soil.</title>
        <authorList>
            <person name="Wang C."/>
            <person name="Mao L."/>
            <person name="Bao G."/>
            <person name="Zhu H."/>
        </authorList>
    </citation>
    <scope>NUCLEOTIDE SEQUENCE [LARGE SCALE GENOMIC DNA]</scope>
    <source>
        <strain evidence="5 6">NL03-T5-1</strain>
    </source>
</reference>
<evidence type="ECO:0000256" key="1">
    <source>
        <dbReference type="ARBA" id="ARBA00023015"/>
    </source>
</evidence>
<keyword evidence="6" id="KW-1185">Reference proteome</keyword>
<proteinExistence type="predicted"/>
<dbReference type="InterPro" id="IPR018060">
    <property type="entry name" value="HTH_AraC"/>
</dbReference>
<evidence type="ECO:0000256" key="2">
    <source>
        <dbReference type="ARBA" id="ARBA00023125"/>
    </source>
</evidence>
<dbReference type="RefSeq" id="WP_232189120.1">
    <property type="nucleotide sequence ID" value="NZ_JAIOAP010000017.1"/>
</dbReference>
<dbReference type="Pfam" id="PF02311">
    <property type="entry name" value="AraC_binding"/>
    <property type="match status" value="1"/>
</dbReference>
<dbReference type="InterPro" id="IPR009057">
    <property type="entry name" value="Homeodomain-like_sf"/>
</dbReference>
<gene>
    <name evidence="5" type="ORF">QJS35_26285</name>
</gene>
<evidence type="ECO:0000259" key="4">
    <source>
        <dbReference type="PROSITE" id="PS01124"/>
    </source>
</evidence>
<dbReference type="SMART" id="SM00342">
    <property type="entry name" value="HTH_ARAC"/>
    <property type="match status" value="1"/>
</dbReference>
<dbReference type="EMBL" id="JASKHM010000018">
    <property type="protein sequence ID" value="MEQ4485892.1"/>
    <property type="molecule type" value="Genomic_DNA"/>
</dbReference>
<evidence type="ECO:0000313" key="5">
    <source>
        <dbReference type="EMBL" id="MEQ4485892.1"/>
    </source>
</evidence>
<dbReference type="InterPro" id="IPR014710">
    <property type="entry name" value="RmlC-like_jellyroll"/>
</dbReference>
<dbReference type="Gene3D" id="2.60.120.10">
    <property type="entry name" value="Jelly Rolls"/>
    <property type="match status" value="1"/>
</dbReference>
<keyword evidence="3" id="KW-0804">Transcription</keyword>